<sequence length="50" mass="5483">MHITIVTDVMRMLNKKINAGKPHTELGYQGSAVLPQETVFSYTPGHGEGK</sequence>
<dbReference type="EMBL" id="HACG01036646">
    <property type="protein sequence ID" value="CEK83511.1"/>
    <property type="molecule type" value="Transcribed_RNA"/>
</dbReference>
<reference evidence="1" key="1">
    <citation type="submission" date="2014-12" db="EMBL/GenBank/DDBJ databases">
        <title>Insight into the proteome of Arion vulgaris.</title>
        <authorList>
            <person name="Aradska J."/>
            <person name="Bulat T."/>
            <person name="Smidak R."/>
            <person name="Sarate P."/>
            <person name="Gangsoo J."/>
            <person name="Sialana F."/>
            <person name="Bilban M."/>
            <person name="Lubec G."/>
        </authorList>
    </citation>
    <scope>NUCLEOTIDE SEQUENCE</scope>
    <source>
        <tissue evidence="1">Skin</tissue>
    </source>
</reference>
<evidence type="ECO:0000313" key="1">
    <source>
        <dbReference type="EMBL" id="CEK83510.1"/>
    </source>
</evidence>
<proteinExistence type="predicted"/>
<dbReference type="EMBL" id="HACG01036648">
    <property type="protein sequence ID" value="CEK83513.1"/>
    <property type="molecule type" value="Transcribed_RNA"/>
</dbReference>
<name>A0A0B7AUF8_9EUPU</name>
<organism evidence="1">
    <name type="scientific">Arion vulgaris</name>
    <dbReference type="NCBI Taxonomy" id="1028688"/>
    <lineage>
        <taxon>Eukaryota</taxon>
        <taxon>Metazoa</taxon>
        <taxon>Spiralia</taxon>
        <taxon>Lophotrochozoa</taxon>
        <taxon>Mollusca</taxon>
        <taxon>Gastropoda</taxon>
        <taxon>Heterobranchia</taxon>
        <taxon>Euthyneura</taxon>
        <taxon>Panpulmonata</taxon>
        <taxon>Eupulmonata</taxon>
        <taxon>Stylommatophora</taxon>
        <taxon>Helicina</taxon>
        <taxon>Arionoidea</taxon>
        <taxon>Arionidae</taxon>
        <taxon>Arion</taxon>
    </lineage>
</organism>
<dbReference type="EMBL" id="HACG01036645">
    <property type="protein sequence ID" value="CEK83510.1"/>
    <property type="molecule type" value="Transcribed_RNA"/>
</dbReference>
<dbReference type="AlphaFoldDB" id="A0A0B7AUF8"/>
<gene>
    <name evidence="1" type="primary">ORF137423</name>
    <name evidence="2" type="synonym">ORF137428</name>
    <name evidence="3" type="synonym">ORF137438</name>
    <name evidence="4" type="synonym">ORF137442</name>
</gene>
<evidence type="ECO:0000313" key="2">
    <source>
        <dbReference type="EMBL" id="CEK83511.1"/>
    </source>
</evidence>
<evidence type="ECO:0000313" key="3">
    <source>
        <dbReference type="EMBL" id="CEK83513.1"/>
    </source>
</evidence>
<accession>A0A0B7AUF8</accession>
<protein>
    <submittedName>
        <fullName evidence="1">Uncharacterized protein</fullName>
    </submittedName>
</protein>
<dbReference type="EMBL" id="HACG01036649">
    <property type="protein sequence ID" value="CEK83514.1"/>
    <property type="molecule type" value="Transcribed_RNA"/>
</dbReference>
<evidence type="ECO:0000313" key="4">
    <source>
        <dbReference type="EMBL" id="CEK83514.1"/>
    </source>
</evidence>